<proteinExistence type="predicted"/>
<reference evidence="2" key="1">
    <citation type="submission" date="2022-11" db="UniProtKB">
        <authorList>
            <consortium name="WormBaseParasite"/>
        </authorList>
    </citation>
    <scope>IDENTIFICATION</scope>
</reference>
<dbReference type="AlphaFoldDB" id="A0A915CXA6"/>
<dbReference type="WBParaSite" id="jg13235">
    <property type="protein sequence ID" value="jg13235"/>
    <property type="gene ID" value="jg13235"/>
</dbReference>
<evidence type="ECO:0000313" key="1">
    <source>
        <dbReference type="Proteomes" id="UP000887574"/>
    </source>
</evidence>
<organism evidence="1 2">
    <name type="scientific">Ditylenchus dipsaci</name>
    <dbReference type="NCBI Taxonomy" id="166011"/>
    <lineage>
        <taxon>Eukaryota</taxon>
        <taxon>Metazoa</taxon>
        <taxon>Ecdysozoa</taxon>
        <taxon>Nematoda</taxon>
        <taxon>Chromadorea</taxon>
        <taxon>Rhabditida</taxon>
        <taxon>Tylenchina</taxon>
        <taxon>Tylenchomorpha</taxon>
        <taxon>Sphaerularioidea</taxon>
        <taxon>Anguinidae</taxon>
        <taxon>Anguininae</taxon>
        <taxon>Ditylenchus</taxon>
    </lineage>
</organism>
<dbReference type="Proteomes" id="UP000887574">
    <property type="component" value="Unplaced"/>
</dbReference>
<sequence length="116" mass="13028">MVLPAETFSDILRFLPLSDCRSTILVCTGFAKLTQEHVNTLSLVQAQASNILTNGRPTVQMIREAGNMSIEVRDAVIGGLSRQQISAIGMPAFMRLQNDVRLRVFSRIQELQRNRR</sequence>
<name>A0A915CXA6_9BILA</name>
<protein>
    <submittedName>
        <fullName evidence="2">F-box domain-containing protein</fullName>
    </submittedName>
</protein>
<keyword evidence="1" id="KW-1185">Reference proteome</keyword>
<accession>A0A915CXA6</accession>
<evidence type="ECO:0000313" key="2">
    <source>
        <dbReference type="WBParaSite" id="jg13235"/>
    </source>
</evidence>